<reference evidence="3" key="1">
    <citation type="submission" date="2021-04" db="EMBL/GenBank/DDBJ databases">
        <authorList>
            <person name="Cornetti L."/>
        </authorList>
    </citation>
    <scope>NUCLEOTIDE SEQUENCE</scope>
</reference>
<feature type="domain" description="NAD-dependent epimerase/dehydratase" evidence="1">
    <location>
        <begin position="8"/>
        <end position="216"/>
    </location>
</feature>
<accession>A0A9N6WTL0</accession>
<dbReference type="SUPFAM" id="SSF51735">
    <property type="entry name" value="NAD(P)-binding Rossmann-fold domains"/>
    <property type="match status" value="1"/>
</dbReference>
<dbReference type="AlphaFoldDB" id="A0A9N6WTL0"/>
<dbReference type="NCBIfam" id="TIGR01777">
    <property type="entry name" value="yfcH"/>
    <property type="match status" value="1"/>
</dbReference>
<dbReference type="EMBL" id="OC985915">
    <property type="protein sequence ID" value="CAG4642570.1"/>
    <property type="molecule type" value="Genomic_DNA"/>
</dbReference>
<dbReference type="PANTHER" id="PTHR11092:SF0">
    <property type="entry name" value="EPIMERASE FAMILY PROTEIN SDR39U1"/>
    <property type="match status" value="1"/>
</dbReference>
<dbReference type="Pfam" id="PF01370">
    <property type="entry name" value="Epimerase"/>
    <property type="match status" value="1"/>
</dbReference>
<dbReference type="Pfam" id="PF08338">
    <property type="entry name" value="DUF1731"/>
    <property type="match status" value="1"/>
</dbReference>
<dbReference type="Gene3D" id="3.40.50.720">
    <property type="entry name" value="NAD(P)-binding Rossmann-like Domain"/>
    <property type="match status" value="1"/>
</dbReference>
<feature type="domain" description="DUF1731" evidence="2">
    <location>
        <begin position="251"/>
        <end position="297"/>
    </location>
</feature>
<dbReference type="InterPro" id="IPR001509">
    <property type="entry name" value="Epimerase_deHydtase"/>
</dbReference>
<evidence type="ECO:0000313" key="3">
    <source>
        <dbReference type="EMBL" id="CAG4642570.1"/>
    </source>
</evidence>
<sequence length="312" mass="34113">MSRNLGTVVVGGGSGFIGTALCNLLRFNGYEAVVVSRVPGPHCMTWGDLEKNGLPKNTQAVVSLAGQNILDMTRRWTPGFQQTVRASRLLTTHTLANSINQAEEKPKVFVSVSGVGYYPPSAEKVYTEDSEGDKNDYFSALCSDWEEAAKLPADSEVRQVVIRSGVVLGRMGGMIQQLYWPFFFGGGGPVASGEQALPWIHIHDIARLFLFAIENEPVQGVLNGVAPEITTSKQFAQAFGRALWKPAFIPLPAFACNLLLGPQRATMLTDGQKVLPKRTTEFGFEYNYPDISSACKEFSPLVYVEDIASIER</sequence>
<protein>
    <submittedName>
        <fullName evidence="3">EOG090X07KR</fullName>
    </submittedName>
</protein>
<gene>
    <name evidence="3" type="primary">EOG090X07KR</name>
</gene>
<evidence type="ECO:0000259" key="2">
    <source>
        <dbReference type="Pfam" id="PF08338"/>
    </source>
</evidence>
<dbReference type="InterPro" id="IPR013549">
    <property type="entry name" value="DUF1731"/>
</dbReference>
<evidence type="ECO:0000259" key="1">
    <source>
        <dbReference type="Pfam" id="PF01370"/>
    </source>
</evidence>
<dbReference type="PANTHER" id="PTHR11092">
    <property type="entry name" value="SUGAR NUCLEOTIDE EPIMERASE RELATED"/>
    <property type="match status" value="1"/>
</dbReference>
<dbReference type="InterPro" id="IPR010099">
    <property type="entry name" value="SDR39U1"/>
</dbReference>
<proteinExistence type="predicted"/>
<organism evidence="3">
    <name type="scientific">Evadne anonyx</name>
    <dbReference type="NCBI Taxonomy" id="141404"/>
    <lineage>
        <taxon>Eukaryota</taxon>
        <taxon>Metazoa</taxon>
        <taxon>Ecdysozoa</taxon>
        <taxon>Arthropoda</taxon>
        <taxon>Crustacea</taxon>
        <taxon>Branchiopoda</taxon>
        <taxon>Diplostraca</taxon>
        <taxon>Cladocera</taxon>
        <taxon>Onychopoda</taxon>
        <taxon>Podonidae</taxon>
        <taxon>Evadne</taxon>
    </lineage>
</organism>
<dbReference type="InterPro" id="IPR036291">
    <property type="entry name" value="NAD(P)-bd_dom_sf"/>
</dbReference>
<name>A0A9N6WTL0_9CRUS</name>